<sequence>MAHVFISYVMENAKLAAWVAEQLRANGLDPWFSQEPGRITPGDEWQRVLRTAIQEGGYYLPIFTREWADRDRSVANQELMLAAEEARLRPPGRRWMLPIKADLEQLPPVDLGGGRQLSDIQYVDVPQLGWEHSLRLLLLAMGVSNPVLDKGEPLAPGFGANARVAGGFVTYRNFNIPVPEMDGTSFVVTGGYISRSENGSLIANFRLRAPFEGLQAINAELGLDSIDVASDDKVISTDPARPSRFHYIDEKDARAPGMPLWMMGLQEPVRTSVSIEQVTGYEAAGYLNADDQIVGTFKGFVETASVIGCVRVTFDGDFNVQLKEVMVPPI</sequence>
<dbReference type="GO" id="GO:0007165">
    <property type="term" value="P:signal transduction"/>
    <property type="evidence" value="ECO:0007669"/>
    <property type="project" value="InterPro"/>
</dbReference>
<dbReference type="RefSeq" id="WP_212608775.1">
    <property type="nucleotide sequence ID" value="NZ_CP073910.1"/>
</dbReference>
<name>A0A975Q160_9SPHN</name>
<dbReference type="EMBL" id="CP073910">
    <property type="protein sequence ID" value="QUT05083.1"/>
    <property type="molecule type" value="Genomic_DNA"/>
</dbReference>
<keyword evidence="3" id="KW-1185">Reference proteome</keyword>
<dbReference type="Pfam" id="PF13676">
    <property type="entry name" value="TIR_2"/>
    <property type="match status" value="1"/>
</dbReference>
<dbReference type="InterPro" id="IPR000157">
    <property type="entry name" value="TIR_dom"/>
</dbReference>
<protein>
    <submittedName>
        <fullName evidence="2">Toll/interleukin-1 receptor domain-containing protein</fullName>
    </submittedName>
</protein>
<feature type="domain" description="TIR" evidence="1">
    <location>
        <begin position="4"/>
        <end position="137"/>
    </location>
</feature>
<keyword evidence="2" id="KW-0675">Receptor</keyword>
<evidence type="ECO:0000313" key="2">
    <source>
        <dbReference type="EMBL" id="QUT05083.1"/>
    </source>
</evidence>
<proteinExistence type="predicted"/>
<dbReference type="AlphaFoldDB" id="A0A975Q160"/>
<dbReference type="Proteomes" id="UP000681425">
    <property type="component" value="Chromosome"/>
</dbReference>
<dbReference type="Gene3D" id="3.40.50.10140">
    <property type="entry name" value="Toll/interleukin-1 receptor homology (TIR) domain"/>
    <property type="match status" value="1"/>
</dbReference>
<organism evidence="2 3">
    <name type="scientific">Sphingobium phenoxybenzoativorans</name>
    <dbReference type="NCBI Taxonomy" id="1592790"/>
    <lineage>
        <taxon>Bacteria</taxon>
        <taxon>Pseudomonadati</taxon>
        <taxon>Pseudomonadota</taxon>
        <taxon>Alphaproteobacteria</taxon>
        <taxon>Sphingomonadales</taxon>
        <taxon>Sphingomonadaceae</taxon>
        <taxon>Sphingobium</taxon>
    </lineage>
</organism>
<dbReference type="SUPFAM" id="SSF52200">
    <property type="entry name" value="Toll/Interleukin receptor TIR domain"/>
    <property type="match status" value="1"/>
</dbReference>
<gene>
    <name evidence="2" type="ORF">KFK14_19045</name>
</gene>
<reference evidence="2" key="1">
    <citation type="submission" date="2021-04" db="EMBL/GenBank/DDBJ databases">
        <title>Isolation of p-tert-butylphenol degrading bacteria Sphingobium phenoxybenzoativorans Tas13 from active sludge.</title>
        <authorList>
            <person name="Li Y."/>
        </authorList>
    </citation>
    <scope>NUCLEOTIDE SEQUENCE</scope>
    <source>
        <strain evidence="2">Tas13</strain>
    </source>
</reference>
<evidence type="ECO:0000313" key="3">
    <source>
        <dbReference type="Proteomes" id="UP000681425"/>
    </source>
</evidence>
<accession>A0A975Q160</accession>
<dbReference type="KEGG" id="spph:KFK14_19045"/>
<evidence type="ECO:0000259" key="1">
    <source>
        <dbReference type="Pfam" id="PF13676"/>
    </source>
</evidence>
<dbReference type="InterPro" id="IPR035897">
    <property type="entry name" value="Toll_tir_struct_dom_sf"/>
</dbReference>